<dbReference type="SUPFAM" id="SSF89550">
    <property type="entry name" value="PHP domain-like"/>
    <property type="match status" value="1"/>
</dbReference>
<dbReference type="InterPro" id="IPR004013">
    <property type="entry name" value="PHP_dom"/>
</dbReference>
<gene>
    <name evidence="10" type="ORF">G4L39_09070</name>
</gene>
<evidence type="ECO:0000256" key="1">
    <source>
        <dbReference type="ARBA" id="ARBA00004970"/>
    </source>
</evidence>
<dbReference type="GO" id="GO:0005737">
    <property type="term" value="C:cytoplasm"/>
    <property type="evidence" value="ECO:0007669"/>
    <property type="project" value="TreeGrafter"/>
</dbReference>
<name>A0A6M1RSF6_9BACT</name>
<comment type="similarity">
    <text evidence="2 8">Belongs to the PHP hydrolase family. HisK subfamily.</text>
</comment>
<dbReference type="GO" id="GO:0000105">
    <property type="term" value="P:L-histidine biosynthetic process"/>
    <property type="evidence" value="ECO:0007669"/>
    <property type="project" value="UniProtKB-UniRule"/>
</dbReference>
<keyword evidence="11" id="KW-1185">Reference proteome</keyword>
<dbReference type="InterPro" id="IPR010140">
    <property type="entry name" value="Histidinol_P_phosphatase_HisJ"/>
</dbReference>
<dbReference type="InterPro" id="IPR016195">
    <property type="entry name" value="Pol/histidinol_Pase-like"/>
</dbReference>
<evidence type="ECO:0000256" key="4">
    <source>
        <dbReference type="ARBA" id="ARBA00022605"/>
    </source>
</evidence>
<keyword evidence="4 8" id="KW-0028">Amino-acid biosynthesis</keyword>
<dbReference type="EMBL" id="JAAKYA010000053">
    <property type="protein sequence ID" value="NGO39545.1"/>
    <property type="molecule type" value="Genomic_DNA"/>
</dbReference>
<evidence type="ECO:0000256" key="2">
    <source>
        <dbReference type="ARBA" id="ARBA00009152"/>
    </source>
</evidence>
<comment type="caution">
    <text evidence="10">The sequence shown here is derived from an EMBL/GenBank/DDBJ whole genome shotgun (WGS) entry which is preliminary data.</text>
</comment>
<keyword evidence="5 8" id="KW-0378">Hydrolase</keyword>
<evidence type="ECO:0000256" key="3">
    <source>
        <dbReference type="ARBA" id="ARBA00013085"/>
    </source>
</evidence>
<dbReference type="Proteomes" id="UP000477311">
    <property type="component" value="Unassembled WGS sequence"/>
</dbReference>
<dbReference type="PANTHER" id="PTHR21039">
    <property type="entry name" value="HISTIDINOL PHOSPHATASE-RELATED"/>
    <property type="match status" value="1"/>
</dbReference>
<dbReference type="Pfam" id="PF02811">
    <property type="entry name" value="PHP"/>
    <property type="match status" value="1"/>
</dbReference>
<dbReference type="UniPathway" id="UPA00031">
    <property type="reaction ID" value="UER00013"/>
</dbReference>
<accession>A0A6M1RSF6</accession>
<feature type="domain" description="PHP" evidence="9">
    <location>
        <begin position="6"/>
        <end position="196"/>
    </location>
</feature>
<reference evidence="10 11" key="1">
    <citation type="submission" date="2020-02" db="EMBL/GenBank/DDBJ databases">
        <title>Draft genome sequence of Limisphaera ngatamarikiensis NGM72.4T, a thermophilic Verrucomicrobia grouped in subdivision 3.</title>
        <authorList>
            <person name="Carere C.R."/>
            <person name="Steen J."/>
            <person name="Hugenholtz P."/>
            <person name="Stott M.B."/>
        </authorList>
    </citation>
    <scope>NUCLEOTIDE SEQUENCE [LARGE SCALE GENOMIC DNA]</scope>
    <source>
        <strain evidence="10 11">NGM72.4</strain>
    </source>
</reference>
<comment type="catalytic activity">
    <reaction evidence="7 8">
        <text>L-histidinol phosphate + H2O = L-histidinol + phosphate</text>
        <dbReference type="Rhea" id="RHEA:14465"/>
        <dbReference type="ChEBI" id="CHEBI:15377"/>
        <dbReference type="ChEBI" id="CHEBI:43474"/>
        <dbReference type="ChEBI" id="CHEBI:57699"/>
        <dbReference type="ChEBI" id="CHEBI:57980"/>
        <dbReference type="EC" id="3.1.3.15"/>
    </reaction>
</comment>
<dbReference type="RefSeq" id="WP_165107617.1">
    <property type="nucleotide sequence ID" value="NZ_JAAKYA010000053.1"/>
</dbReference>
<dbReference type="Gene3D" id="3.20.20.140">
    <property type="entry name" value="Metal-dependent hydrolases"/>
    <property type="match status" value="1"/>
</dbReference>
<dbReference type="PANTHER" id="PTHR21039:SF0">
    <property type="entry name" value="HISTIDINOL-PHOSPHATASE"/>
    <property type="match status" value="1"/>
</dbReference>
<comment type="pathway">
    <text evidence="1 8">Amino-acid biosynthesis; L-histidine biosynthesis; L-histidine from 5-phospho-alpha-D-ribose 1-diphosphate: step 8/9.</text>
</comment>
<dbReference type="NCBIfam" id="NF005596">
    <property type="entry name" value="PRK07328.1"/>
    <property type="match status" value="1"/>
</dbReference>
<evidence type="ECO:0000256" key="7">
    <source>
        <dbReference type="ARBA" id="ARBA00049158"/>
    </source>
</evidence>
<evidence type="ECO:0000259" key="9">
    <source>
        <dbReference type="Pfam" id="PF02811"/>
    </source>
</evidence>
<evidence type="ECO:0000256" key="5">
    <source>
        <dbReference type="ARBA" id="ARBA00022801"/>
    </source>
</evidence>
<proteinExistence type="inferred from homology"/>
<dbReference type="CDD" id="cd12110">
    <property type="entry name" value="PHP_HisPPase_Hisj_like"/>
    <property type="match status" value="1"/>
</dbReference>
<keyword evidence="6 8" id="KW-0368">Histidine biosynthesis</keyword>
<organism evidence="10 11">
    <name type="scientific">Limisphaera ngatamarikiensis</name>
    <dbReference type="NCBI Taxonomy" id="1324935"/>
    <lineage>
        <taxon>Bacteria</taxon>
        <taxon>Pseudomonadati</taxon>
        <taxon>Verrucomicrobiota</taxon>
        <taxon>Verrucomicrobiia</taxon>
        <taxon>Limisphaerales</taxon>
        <taxon>Limisphaeraceae</taxon>
        <taxon>Limisphaera</taxon>
    </lineage>
</organism>
<sequence length="280" mass="31385">MEWPADYHMHTPLCRHARGEPVEYALRARALGLREIGFADHAPMPQDDFDDWRMRASELEAYVAAVEAARRAVPEVKIRLGLEVDYLPGLEGWIRELAGRHAWDFLIGSVHYVTEDWAIDHPGQVRRWEGVDPASVWQAYLERLEAAAGSGLFDILGHVDLPKKFGHRPPAELAPLWRRLFEVARRAGCAIEINTAGLRKPCGEMYPAPALLRMAFEAGVGLTFGSDAHAPEEVGSDWAEAVRLARAAGYRETLRWEGRRKVGVELPELPACPVRSQVVE</sequence>
<dbReference type="GO" id="GO:0004401">
    <property type="term" value="F:histidinol-phosphatase activity"/>
    <property type="evidence" value="ECO:0007669"/>
    <property type="project" value="UniProtKB-UniRule"/>
</dbReference>
<evidence type="ECO:0000313" key="10">
    <source>
        <dbReference type="EMBL" id="NGO39545.1"/>
    </source>
</evidence>
<evidence type="ECO:0000256" key="6">
    <source>
        <dbReference type="ARBA" id="ARBA00023102"/>
    </source>
</evidence>
<evidence type="ECO:0000256" key="8">
    <source>
        <dbReference type="RuleBase" id="RU366003"/>
    </source>
</evidence>
<dbReference type="AlphaFoldDB" id="A0A6M1RSF6"/>
<dbReference type="NCBIfam" id="TIGR01856">
    <property type="entry name" value="hisJ_fam"/>
    <property type="match status" value="1"/>
</dbReference>
<protein>
    <recommendedName>
        <fullName evidence="3 8">Histidinol-phosphatase</fullName>
        <shortName evidence="8">HolPase</shortName>
        <ecNumber evidence="3 8">3.1.3.15</ecNumber>
    </recommendedName>
</protein>
<dbReference type="EC" id="3.1.3.15" evidence="3 8"/>
<evidence type="ECO:0000313" key="11">
    <source>
        <dbReference type="Proteomes" id="UP000477311"/>
    </source>
</evidence>